<reference evidence="2" key="1">
    <citation type="submission" date="2022-04" db="EMBL/GenBank/DDBJ databases">
        <title>Whole genome sequence of Sphaerotilus sp. FB-5.</title>
        <authorList>
            <person name="Takeda M."/>
            <person name="Narihara S."/>
            <person name="Akimoto M."/>
            <person name="Akimoto R."/>
            <person name="Nishiyashiki S."/>
            <person name="Murakami T."/>
        </authorList>
    </citation>
    <scope>NUCLEOTIDE SEQUENCE</scope>
    <source>
        <strain evidence="2">FB-5</strain>
    </source>
</reference>
<sequence>MPAARGETNGTEARVRSETALQRALKAAASEAWLDPVVRAHAFFAHWAQLAGTDPVTPEAICSFCISDAVPNPALLDIADVVGQLDWPTPRTLNTVHRRVVEVVELMTLVLCERRIDAAGLDPASQEESGLLVVPMADRLAAALVAAAWLQCRVKMSVDAKGRPLVLNLLTDLPPLEFGWRDVKQAHSAELLAYLNHTRGGGAEYSQARRQELETVRRRGLQDEADISDMLAAARRRRDFTDPVFGLTQKEHPEVEAGTRVWLRDQYGLESFTWSRPDEGGLDEKFRKLQGNLLQHIEDIIQRVYAGASTVAKSTKVGQDGPAGVKVFLSYSHQDKADWHDLVKGHLRALEFDGRFEVWSDQEIGTGDDWREKIDTALKSCSVGVMLISMDFLNSVFINNVELPDLIRRRVHAGFRVYPVLHRTCAWKAHPELQRLQIRMKDGEKSLAACTRAEVEAELTALVEEIQADFGGIGKNQNGKI</sequence>
<dbReference type="Gene3D" id="3.40.50.10140">
    <property type="entry name" value="Toll/interleukin-1 receptor homology (TIR) domain"/>
    <property type="match status" value="1"/>
</dbReference>
<name>A0ABN6PNG5_9BURK</name>
<dbReference type="EMBL" id="AP025730">
    <property type="protein sequence ID" value="BDI06128.1"/>
    <property type="molecule type" value="Genomic_DNA"/>
</dbReference>
<protein>
    <recommendedName>
        <fullName evidence="1">TIR domain-containing protein</fullName>
    </recommendedName>
</protein>
<gene>
    <name evidence="2" type="ORF">CATMQ487_30980</name>
</gene>
<proteinExistence type="predicted"/>
<feature type="domain" description="TIR" evidence="1">
    <location>
        <begin position="323"/>
        <end position="463"/>
    </location>
</feature>
<organism evidence="2 3">
    <name type="scientific">Sphaerotilus microaerophilus</name>
    <dbReference type="NCBI Taxonomy" id="2914710"/>
    <lineage>
        <taxon>Bacteria</taxon>
        <taxon>Pseudomonadati</taxon>
        <taxon>Pseudomonadota</taxon>
        <taxon>Betaproteobacteria</taxon>
        <taxon>Burkholderiales</taxon>
        <taxon>Sphaerotilaceae</taxon>
        <taxon>Sphaerotilus</taxon>
    </lineage>
</organism>
<dbReference type="Pfam" id="PF13676">
    <property type="entry name" value="TIR_2"/>
    <property type="match status" value="1"/>
</dbReference>
<evidence type="ECO:0000313" key="2">
    <source>
        <dbReference type="EMBL" id="BDI06128.1"/>
    </source>
</evidence>
<dbReference type="InterPro" id="IPR000157">
    <property type="entry name" value="TIR_dom"/>
</dbReference>
<dbReference type="RefSeq" id="WP_251969440.1">
    <property type="nucleotide sequence ID" value="NZ_AP025730.1"/>
</dbReference>
<dbReference type="Proteomes" id="UP001057498">
    <property type="component" value="Chromosome"/>
</dbReference>
<dbReference type="PROSITE" id="PS50104">
    <property type="entry name" value="TIR"/>
    <property type="match status" value="1"/>
</dbReference>
<evidence type="ECO:0000259" key="1">
    <source>
        <dbReference type="PROSITE" id="PS50104"/>
    </source>
</evidence>
<keyword evidence="3" id="KW-1185">Reference proteome</keyword>
<evidence type="ECO:0000313" key="3">
    <source>
        <dbReference type="Proteomes" id="UP001057498"/>
    </source>
</evidence>
<dbReference type="InterPro" id="IPR035897">
    <property type="entry name" value="Toll_tir_struct_dom_sf"/>
</dbReference>
<accession>A0ABN6PNG5</accession>
<dbReference type="SUPFAM" id="SSF52200">
    <property type="entry name" value="Toll/Interleukin receptor TIR domain"/>
    <property type="match status" value="1"/>
</dbReference>